<accession>A0A4R8WAX9</accession>
<keyword evidence="3" id="KW-0804">Transcription</keyword>
<dbReference type="Pfam" id="PF16925">
    <property type="entry name" value="TetR_C_13"/>
    <property type="match status" value="1"/>
</dbReference>
<dbReference type="InterPro" id="IPR011075">
    <property type="entry name" value="TetR_C"/>
</dbReference>
<dbReference type="PANTHER" id="PTHR47506:SF1">
    <property type="entry name" value="HTH-TYPE TRANSCRIPTIONAL REGULATOR YJDC"/>
    <property type="match status" value="1"/>
</dbReference>
<keyword evidence="1" id="KW-0805">Transcription regulation</keyword>
<gene>
    <name evidence="6" type="ORF">E3O32_06005</name>
</gene>
<dbReference type="Proteomes" id="UP000297643">
    <property type="component" value="Unassembled WGS sequence"/>
</dbReference>
<evidence type="ECO:0000256" key="2">
    <source>
        <dbReference type="ARBA" id="ARBA00023125"/>
    </source>
</evidence>
<name>A0A4R8WAX9_9MICO</name>
<dbReference type="SUPFAM" id="SSF48498">
    <property type="entry name" value="Tetracyclin repressor-like, C-terminal domain"/>
    <property type="match status" value="1"/>
</dbReference>
<dbReference type="SUPFAM" id="SSF46689">
    <property type="entry name" value="Homeodomain-like"/>
    <property type="match status" value="1"/>
</dbReference>
<feature type="domain" description="HTH tetR-type" evidence="5">
    <location>
        <begin position="5"/>
        <end position="65"/>
    </location>
</feature>
<feature type="DNA-binding region" description="H-T-H motif" evidence="4">
    <location>
        <begin position="28"/>
        <end position="47"/>
    </location>
</feature>
<dbReference type="EMBL" id="SOFM01000016">
    <property type="protein sequence ID" value="TFC05240.1"/>
    <property type="molecule type" value="Genomic_DNA"/>
</dbReference>
<sequence>MDERNDAQKAAIDAADRLFYARGIQAVTMDELRSETGISLKKLYSLFDSKEAILLAVLDRRHELWTSGIARAADAVSTPTDRLLSIYDFLHDWFTDGNYRGCGFINAFGELGATVPAVALAAREQKESFQRYVADLVEQAGAPASLAPQLAILAEGAQTTAAISGSADAARSARDAADILIGAALRR</sequence>
<dbReference type="Gene3D" id="1.10.357.10">
    <property type="entry name" value="Tetracycline Repressor, domain 2"/>
    <property type="match status" value="1"/>
</dbReference>
<dbReference type="Pfam" id="PF00440">
    <property type="entry name" value="TetR_N"/>
    <property type="match status" value="1"/>
</dbReference>
<dbReference type="GO" id="GO:0003677">
    <property type="term" value="F:DNA binding"/>
    <property type="evidence" value="ECO:0007669"/>
    <property type="project" value="UniProtKB-UniRule"/>
</dbReference>
<dbReference type="InterPro" id="IPR009057">
    <property type="entry name" value="Homeodomain-like_sf"/>
</dbReference>
<keyword evidence="7" id="KW-1185">Reference proteome</keyword>
<dbReference type="PANTHER" id="PTHR47506">
    <property type="entry name" value="TRANSCRIPTIONAL REGULATORY PROTEIN"/>
    <property type="match status" value="1"/>
</dbReference>
<dbReference type="RefSeq" id="WP_134507626.1">
    <property type="nucleotide sequence ID" value="NZ_SOFM01000016.1"/>
</dbReference>
<dbReference type="PROSITE" id="PS50977">
    <property type="entry name" value="HTH_TETR_2"/>
    <property type="match status" value="1"/>
</dbReference>
<reference evidence="6 7" key="1">
    <citation type="submission" date="2019-03" db="EMBL/GenBank/DDBJ databases">
        <title>Genomics of glacier-inhabiting Cryobacterium strains.</title>
        <authorList>
            <person name="Liu Q."/>
            <person name="Xin Y.-H."/>
        </authorList>
    </citation>
    <scope>NUCLEOTIDE SEQUENCE [LARGE SCALE GENOMIC DNA]</scope>
    <source>
        <strain evidence="6 7">RHLT2-21</strain>
    </source>
</reference>
<proteinExistence type="predicted"/>
<protein>
    <submittedName>
        <fullName evidence="6">TetR/AcrR family transcriptional regulator</fullName>
    </submittedName>
</protein>
<dbReference type="InterPro" id="IPR036271">
    <property type="entry name" value="Tet_transcr_reg_TetR-rel_C_sf"/>
</dbReference>
<evidence type="ECO:0000313" key="7">
    <source>
        <dbReference type="Proteomes" id="UP000297643"/>
    </source>
</evidence>
<evidence type="ECO:0000256" key="1">
    <source>
        <dbReference type="ARBA" id="ARBA00023015"/>
    </source>
</evidence>
<evidence type="ECO:0000313" key="6">
    <source>
        <dbReference type="EMBL" id="TFC05240.1"/>
    </source>
</evidence>
<keyword evidence="2 4" id="KW-0238">DNA-binding</keyword>
<dbReference type="InterPro" id="IPR001647">
    <property type="entry name" value="HTH_TetR"/>
</dbReference>
<comment type="caution">
    <text evidence="6">The sequence shown here is derived from an EMBL/GenBank/DDBJ whole genome shotgun (WGS) entry which is preliminary data.</text>
</comment>
<dbReference type="AlphaFoldDB" id="A0A4R8WAX9"/>
<evidence type="ECO:0000259" key="5">
    <source>
        <dbReference type="PROSITE" id="PS50977"/>
    </source>
</evidence>
<evidence type="ECO:0000256" key="3">
    <source>
        <dbReference type="ARBA" id="ARBA00023163"/>
    </source>
</evidence>
<evidence type="ECO:0000256" key="4">
    <source>
        <dbReference type="PROSITE-ProRule" id="PRU00335"/>
    </source>
</evidence>
<organism evidence="6 7">
    <name type="scientific">Cryobacterium mannosilyticum</name>
    <dbReference type="NCBI Taxonomy" id="1259190"/>
    <lineage>
        <taxon>Bacteria</taxon>
        <taxon>Bacillati</taxon>
        <taxon>Actinomycetota</taxon>
        <taxon>Actinomycetes</taxon>
        <taxon>Micrococcales</taxon>
        <taxon>Microbacteriaceae</taxon>
        <taxon>Cryobacterium</taxon>
    </lineage>
</organism>